<sequence>MMIPAKRSCPSGWTQEYEGYLMSERHDHPHPTTYECVDQYPEYLTGLSGNQNGALFYFVRANCLGDGPTGQCPPYLAKKQLTCIVCSK</sequence>
<organism evidence="1 2">
    <name type="scientific">Bugula neritina</name>
    <name type="common">Brown bryozoan</name>
    <name type="synonym">Sertularia neritina</name>
    <dbReference type="NCBI Taxonomy" id="10212"/>
    <lineage>
        <taxon>Eukaryota</taxon>
        <taxon>Metazoa</taxon>
        <taxon>Spiralia</taxon>
        <taxon>Lophotrochozoa</taxon>
        <taxon>Bryozoa</taxon>
        <taxon>Gymnolaemata</taxon>
        <taxon>Cheilostomatida</taxon>
        <taxon>Flustrina</taxon>
        <taxon>Buguloidea</taxon>
        <taxon>Bugulidae</taxon>
        <taxon>Bugula</taxon>
    </lineage>
</organism>
<proteinExistence type="predicted"/>
<dbReference type="AlphaFoldDB" id="A0A7J7K6T7"/>
<dbReference type="Proteomes" id="UP000593567">
    <property type="component" value="Unassembled WGS sequence"/>
</dbReference>
<dbReference type="OrthoDB" id="6267266at2759"/>
<protein>
    <submittedName>
        <fullName evidence="1">Uncharacterized protein</fullName>
    </submittedName>
</protein>
<dbReference type="InterPro" id="IPR051077">
    <property type="entry name" value="Ca-dependent_lectin"/>
</dbReference>
<comment type="caution">
    <text evidence="1">The sequence shown here is derived from an EMBL/GenBank/DDBJ whole genome shotgun (WGS) entry which is preliminary data.</text>
</comment>
<dbReference type="PANTHER" id="PTHR24024:SF18">
    <property type="entry name" value="SHORT-CHAIN COLLAGEN C4-LIKE"/>
    <property type="match status" value="1"/>
</dbReference>
<dbReference type="EMBL" id="VXIV02001193">
    <property type="protein sequence ID" value="KAF6033957.1"/>
    <property type="molecule type" value="Genomic_DNA"/>
</dbReference>
<keyword evidence="2" id="KW-1185">Reference proteome</keyword>
<evidence type="ECO:0000313" key="2">
    <source>
        <dbReference type="Proteomes" id="UP000593567"/>
    </source>
</evidence>
<accession>A0A7J7K6T7</accession>
<dbReference type="PANTHER" id="PTHR24024">
    <property type="entry name" value="PULMONARY SURFACTANT-ASSOCIATED PROTEIN A"/>
    <property type="match status" value="1"/>
</dbReference>
<name>A0A7J7K6T7_BUGNE</name>
<gene>
    <name evidence="1" type="ORF">EB796_007731</name>
</gene>
<reference evidence="1" key="1">
    <citation type="submission" date="2020-06" db="EMBL/GenBank/DDBJ databases">
        <title>Draft genome of Bugula neritina, a colonial animal packing powerful symbionts and potential medicines.</title>
        <authorList>
            <person name="Rayko M."/>
        </authorList>
    </citation>
    <scope>NUCLEOTIDE SEQUENCE [LARGE SCALE GENOMIC DNA]</scope>
    <source>
        <strain evidence="1">Kwan_BN1</strain>
    </source>
</reference>
<evidence type="ECO:0000313" key="1">
    <source>
        <dbReference type="EMBL" id="KAF6033957.1"/>
    </source>
</evidence>
<dbReference type="GO" id="GO:0005615">
    <property type="term" value="C:extracellular space"/>
    <property type="evidence" value="ECO:0007669"/>
    <property type="project" value="TreeGrafter"/>
</dbReference>